<proteinExistence type="predicted"/>
<dbReference type="GO" id="GO:0016301">
    <property type="term" value="F:kinase activity"/>
    <property type="evidence" value="ECO:0007669"/>
    <property type="project" value="UniProtKB-KW"/>
</dbReference>
<dbReference type="EC" id="2.7.1.-" evidence="1"/>
<dbReference type="NCBIfam" id="NF011703">
    <property type="entry name" value="PRK15123.1"/>
    <property type="match status" value="1"/>
</dbReference>
<dbReference type="InterPro" id="IPR017172">
    <property type="entry name" value="Lsacc_core_hep_kinase_RfaP"/>
</dbReference>
<keyword evidence="1" id="KW-0418">Kinase</keyword>
<accession>A0ABN8EKF8</accession>
<dbReference type="Pfam" id="PF06293">
    <property type="entry name" value="Kdo"/>
    <property type="match status" value="1"/>
</dbReference>
<name>A0ABN8EKF8_9GAMM</name>
<dbReference type="EMBL" id="CAKLPX010000004">
    <property type="protein sequence ID" value="CAH0992836.1"/>
    <property type="molecule type" value="Genomic_DNA"/>
</dbReference>
<keyword evidence="2" id="KW-1185">Reference proteome</keyword>
<dbReference type="InterPro" id="IPR011009">
    <property type="entry name" value="Kinase-like_dom_sf"/>
</dbReference>
<comment type="caution">
    <text evidence="1">The sequence shown here is derived from an EMBL/GenBank/DDBJ whole genome shotgun (WGS) entry which is preliminary data.</text>
</comment>
<organism evidence="1 2">
    <name type="scientific">Sinobacterium norvegicum</name>
    <dbReference type="NCBI Taxonomy" id="1641715"/>
    <lineage>
        <taxon>Bacteria</taxon>
        <taxon>Pseudomonadati</taxon>
        <taxon>Pseudomonadota</taxon>
        <taxon>Gammaproteobacteria</taxon>
        <taxon>Cellvibrionales</taxon>
        <taxon>Spongiibacteraceae</taxon>
        <taxon>Sinobacterium</taxon>
    </lineage>
</organism>
<dbReference type="SUPFAM" id="SSF56112">
    <property type="entry name" value="Protein kinase-like (PK-like)"/>
    <property type="match status" value="1"/>
</dbReference>
<reference evidence="1" key="1">
    <citation type="submission" date="2021-12" db="EMBL/GenBank/DDBJ databases">
        <authorList>
            <person name="Rodrigo-Torres L."/>
            <person name="Arahal R. D."/>
            <person name="Lucena T."/>
        </authorList>
    </citation>
    <scope>NUCLEOTIDE SEQUENCE</scope>
    <source>
        <strain evidence="1">CECT 8267</strain>
    </source>
</reference>
<sequence>MTLHLEKPFDSLWSTPFDAAIAQQGEIYRSKEGRRTLQFEAQGQSYFLKLHQGIGWGEIIKNLVQLRLPILGARNEWLAIEHLKSVDVGTMTAAAYGERGCNPAKQLSFIVTEDLIDTISLEDYCKDWVTSPPDTKLKVRLIKKVAEMSGKMHGSGMNHRDFYLCHFLLDETIAADSDEWPKLHIIDLHRAQIRAKVPYRWQVKDLAGLYYSALDIGLSKEDVALFLGSYSLDLDKKCRQQIERKAMKLYLKDHGRAAVLPK</sequence>
<keyword evidence="1" id="KW-0808">Transferase</keyword>
<dbReference type="Proteomes" id="UP000838100">
    <property type="component" value="Unassembled WGS sequence"/>
</dbReference>
<evidence type="ECO:0000313" key="1">
    <source>
        <dbReference type="EMBL" id="CAH0992836.1"/>
    </source>
</evidence>
<protein>
    <submittedName>
        <fullName evidence="1">Lipopolysaccharide core heptose(I) kinase RfaP</fullName>
        <ecNumber evidence="1">2.7.1.-</ecNumber>
    </submittedName>
</protein>
<dbReference type="PIRSF" id="PIRSF037318">
    <property type="entry name" value="RfaP"/>
    <property type="match status" value="1"/>
</dbReference>
<evidence type="ECO:0000313" key="2">
    <source>
        <dbReference type="Proteomes" id="UP000838100"/>
    </source>
</evidence>
<dbReference type="RefSeq" id="WP_237445523.1">
    <property type="nucleotide sequence ID" value="NZ_CAKLPX010000004.1"/>
</dbReference>
<gene>
    <name evidence="1" type="primary">rfaP</name>
    <name evidence="1" type="ORF">SIN8267_02973</name>
</gene>